<feature type="region of interest" description="Disordered" evidence="4">
    <location>
        <begin position="1157"/>
        <end position="1217"/>
    </location>
</feature>
<feature type="compositionally biased region" description="Polar residues" evidence="4">
    <location>
        <begin position="1662"/>
        <end position="1676"/>
    </location>
</feature>
<evidence type="ECO:0000256" key="4">
    <source>
        <dbReference type="SAM" id="MobiDB-lite"/>
    </source>
</evidence>
<dbReference type="InterPro" id="IPR011990">
    <property type="entry name" value="TPR-like_helical_dom_sf"/>
</dbReference>
<name>A0A9P6KHK4_9FUNG</name>
<evidence type="ECO:0000256" key="2">
    <source>
        <dbReference type="ARBA" id="ARBA00007335"/>
    </source>
</evidence>
<proteinExistence type="inferred from homology"/>
<dbReference type="PANTHER" id="PTHR15502">
    <property type="entry name" value="CALCINEURIN-BINDING PROTEIN CABIN 1-RELATED"/>
    <property type="match status" value="1"/>
</dbReference>
<accession>A0A9P6KHK4</accession>
<sequence length="1932" mass="217086">MARIPSLIRFAVLNEEEQTKREEEESVEIQAEKCLGIYRTAIRLLQRGKLDDARVMLKDLIESDLLQMLDTDSELATRGTPLRLLQYLVYTNYASILEESSEGSPALALQFYLKPKELYLENITWLDLGKLMLTEYKFQMDNADTTFCNRRLAIRTEKEKEQDRKGVSEEDTPMTLQAPVDTEEEVEIIKEESGPADERNGEDVCMFDEQQPSTDGSAQLKGPSEDFSEQPEKEPLDTEQAAALKRKRKEVEERSGLRTSKRVRDKLDQFEVTKKKREEEELEILAKYRIVLSKFGMDLENAFVCKDSVAGSSLEDIFPTKLSNLLNTINKHLEKPGALVQASAIEHVQQQKTNHFAIFTQEKVECMTVGGLQDELPVTEFINRMNEANSGVVSYLCEYVMSLISGLSASVGTDGVDRIPNWQRRWPEGLKAQLSTILSVIGDQLVEYLQLDEPADGETKEGKQQIKLELKLSVCEMYLDEIVTSAMQPFTVVTRRGRGVKKVDTENTTRLEKHLRRWLFLAGLESASELNDDNDDEGQPSRLLDWRKTADIRMCWLLGRYAQCKGNAGEAISNFEDCSTAIRESSITNITLPNCKYDSLLNIENVQKRLSKLKTHQYVLDAERLFSENDFEAVMTRLEPIFLSKYSESYKALSVEENVDGELSDSLTGPLSERMELMGLLYKSCDSLQQRPKQLQCAVEMYMQIAEALVGTVTEKSEASELWYLLTQCSSLLFHLRETLQTSTLNDLLGSLDPSRLQKLVCGVLAIVRLGFVNILHQDRLVDDDIKVSYSSLLKFRPHLEQFNIIMARAWLVLLLLLPAWFNEDSSSGASDEDQDMTSRFPLVASALDMGSLGLDPETIQRVLLQPLTSNSSTALNHYSGPSRALYMELIALIHDDLGVREMCGIEGGHLTQLALKVSSPMSGEFYRKEENQCYYCIYGISLSVDGQYPIEHSSVPVDFDKKAAIEFFPLLERSLSDRAIRGQMRSDLKDAVDRVEEALGAPPYESNAVLAMNREIIDGYLASEINFAEAIQVSSPNRLPTMEQPPSSKLASVYKTIYAIQGKIFLSQFKNKAKSSQFKPLEDLQHAIDQFRSDIHVNPDSWDSWYALASCYSYLADENLVFSAADIKNNYTKITDLQRRAFHCFAQAVRLCPKKPEKSEHSEGSGKPDCPSAPTNETSNSHDGQLDTDMDSTWEEPVREYSSSDQEESVGQEPAAKKVRKLVAKTAPVPEENWHQKQATFWYDFGYLLYGIMSQPMRMQAMRRSSGVETLCETGGTTTIEIPEPVPQQVYKFAVFCFKRSLSLQDQGWRTPWMLAKCLEKLEGKPDQVMALYRHAADKVPIRAGQLGNEKVFEPAYKLISTLTKYLAAGKIKPAAVESLLRRTFGNTKLNATDGEASIFEAPKMQLEEGTNAENEKDQRTDEELEAFRCLCEGLARIRQLDKRHWHHRPVFRQAWILHYVYHDAERAKAEILGLFQIKSNQKTLVSSVWKPEYERCGKHFVYVGEYTKFLILLAKETKDVETLNTLARKVRRANSLLLDLKEIWEQLYDAYLSVLQDLVGPDPHLSVAEVIPRTEFREKAAIYEAKMFEQEPKLPRLTVLQRLSELKKLNDKMAPEGQIGHLLAVCYSKLFIEVGGSDLYPKELLWQLSNNVEPYSVTPNGTHTATDEPSTIDNVTGTGDGSGVVTSSKRVQYMDEDGEQDDGARVKIAKVSMPVAIAIEREQREPNTLLTTDGHEEKEKLSGQSSINKEPPGSPAPSTGGRDEEAASKNPDMEPDMEDWKSRKKISATELASRATAMCKAPPPSLKAPQSLQSRAGAGPSPDVGGNHNPEATSSGTDAMENATDQASTADQDAELERQEASEEFGVSNNLSDRALNHSPGSPKKWKAEKESAEEEFDPESSTSLSVASVTGSTLEEAGKLDEKEADGAI</sequence>
<keyword evidence="3" id="KW-0539">Nucleus</keyword>
<organism evidence="5 6">
    <name type="scientific">Lunasporangiospora selenospora</name>
    <dbReference type="NCBI Taxonomy" id="979761"/>
    <lineage>
        <taxon>Eukaryota</taxon>
        <taxon>Fungi</taxon>
        <taxon>Fungi incertae sedis</taxon>
        <taxon>Mucoromycota</taxon>
        <taxon>Mortierellomycotina</taxon>
        <taxon>Mortierellomycetes</taxon>
        <taxon>Mortierellales</taxon>
        <taxon>Mortierellaceae</taxon>
        <taxon>Lunasporangiospora</taxon>
    </lineage>
</organism>
<dbReference type="SUPFAM" id="SSF48452">
    <property type="entry name" value="TPR-like"/>
    <property type="match status" value="1"/>
</dbReference>
<feature type="compositionally biased region" description="Polar residues" evidence="4">
    <location>
        <begin position="1174"/>
        <end position="1184"/>
    </location>
</feature>
<feature type="region of interest" description="Disordered" evidence="4">
    <location>
        <begin position="1721"/>
        <end position="1932"/>
    </location>
</feature>
<protein>
    <submittedName>
        <fullName evidence="5">Histone transcription regulator 3</fullName>
    </submittedName>
</protein>
<feature type="region of interest" description="Disordered" evidence="4">
    <location>
        <begin position="158"/>
        <end position="259"/>
    </location>
</feature>
<evidence type="ECO:0000256" key="1">
    <source>
        <dbReference type="ARBA" id="ARBA00004123"/>
    </source>
</evidence>
<dbReference type="GO" id="GO:0031491">
    <property type="term" value="F:nucleosome binding"/>
    <property type="evidence" value="ECO:0007669"/>
    <property type="project" value="TreeGrafter"/>
</dbReference>
<feature type="compositionally biased region" description="Basic and acidic residues" evidence="4">
    <location>
        <begin position="1919"/>
        <end position="1932"/>
    </location>
</feature>
<dbReference type="PANTHER" id="PTHR15502:SF7">
    <property type="entry name" value="CALCINEURIN-BINDING PROTEIN CABIN-1"/>
    <property type="match status" value="1"/>
</dbReference>
<evidence type="ECO:0000256" key="3">
    <source>
        <dbReference type="ARBA" id="ARBA00023242"/>
    </source>
</evidence>
<feature type="compositionally biased region" description="Polar residues" evidence="4">
    <location>
        <begin position="1905"/>
        <end position="1916"/>
    </location>
</feature>
<comment type="subcellular location">
    <subcellularLocation>
        <location evidence="1">Nucleus</location>
    </subcellularLocation>
</comment>
<dbReference type="Proteomes" id="UP000780801">
    <property type="component" value="Unassembled WGS sequence"/>
</dbReference>
<comment type="similarity">
    <text evidence="2">Belongs to the HIR3 family.</text>
</comment>
<feature type="region of interest" description="Disordered" evidence="4">
    <location>
        <begin position="1662"/>
        <end position="1687"/>
    </location>
</feature>
<feature type="compositionally biased region" description="Basic and acidic residues" evidence="4">
    <location>
        <begin position="1157"/>
        <end position="1167"/>
    </location>
</feature>
<gene>
    <name evidence="5" type="primary">HIR3</name>
    <name evidence="5" type="ORF">BGW38_003272</name>
</gene>
<dbReference type="OrthoDB" id="77564at2759"/>
<reference evidence="5" key="1">
    <citation type="journal article" date="2020" name="Fungal Divers.">
        <title>Resolving the Mortierellaceae phylogeny through synthesis of multi-gene phylogenetics and phylogenomics.</title>
        <authorList>
            <person name="Vandepol N."/>
            <person name="Liber J."/>
            <person name="Desiro A."/>
            <person name="Na H."/>
            <person name="Kennedy M."/>
            <person name="Barry K."/>
            <person name="Grigoriev I.V."/>
            <person name="Miller A.N."/>
            <person name="O'Donnell K."/>
            <person name="Stajich J.E."/>
            <person name="Bonito G."/>
        </authorList>
    </citation>
    <scope>NUCLEOTIDE SEQUENCE</scope>
    <source>
        <strain evidence="5">KOD1015</strain>
    </source>
</reference>
<dbReference type="GO" id="GO:0005634">
    <property type="term" value="C:nucleus"/>
    <property type="evidence" value="ECO:0007669"/>
    <property type="project" value="UniProtKB-SubCell"/>
</dbReference>
<evidence type="ECO:0000313" key="5">
    <source>
        <dbReference type="EMBL" id="KAF9585236.1"/>
    </source>
</evidence>
<dbReference type="EMBL" id="JAABOA010000223">
    <property type="protein sequence ID" value="KAF9585236.1"/>
    <property type="molecule type" value="Genomic_DNA"/>
</dbReference>
<feature type="compositionally biased region" description="Basic and acidic residues" evidence="4">
    <location>
        <begin position="187"/>
        <end position="202"/>
    </location>
</feature>
<feature type="compositionally biased region" description="Basic and acidic residues" evidence="4">
    <location>
        <begin position="158"/>
        <end position="168"/>
    </location>
</feature>
<dbReference type="InterPro" id="IPR033053">
    <property type="entry name" value="Hir3/CABIN1"/>
</dbReference>
<comment type="caution">
    <text evidence="5">The sequence shown here is derived from an EMBL/GenBank/DDBJ whole genome shotgun (WGS) entry which is preliminary data.</text>
</comment>
<dbReference type="GO" id="GO:0006325">
    <property type="term" value="P:chromatin organization"/>
    <property type="evidence" value="ECO:0007669"/>
    <property type="project" value="InterPro"/>
</dbReference>
<evidence type="ECO:0000313" key="6">
    <source>
        <dbReference type="Proteomes" id="UP000780801"/>
    </source>
</evidence>
<keyword evidence="6" id="KW-1185">Reference proteome</keyword>